<accession>A0A2W5KM91</accession>
<evidence type="ECO:0000313" key="2">
    <source>
        <dbReference type="EMBL" id="PZQ16984.1"/>
    </source>
</evidence>
<sequence length="228" mass="23997">MKKLLSTVALGAALCLFAGAVVAEPLAQSYKAGRDFSYRNPNGVWTYGYGTTGVKSNFTSLGALIDKCGGAEELTDCFRVNDGLVGSNVTGKVQVVNAPSSSIVIPVGPLLLHPNASGQDVIVQFKAPQAGNYQIKGFYQILDNAPTSVAPKIFINARDVTKAAFGSTTDVVLSGASNPAEKKAGEKKSFSLTRTLAQGDRLQFGLNPNGDWRFDSTSFDVTITPVAN</sequence>
<comment type="caution">
    <text evidence="2">The sequence shown here is derived from an EMBL/GenBank/DDBJ whole genome shotgun (WGS) entry which is preliminary data.</text>
</comment>
<organism evidence="2 3">
    <name type="scientific">Ancylobacter novellus</name>
    <name type="common">Thiobacillus novellus</name>
    <dbReference type="NCBI Taxonomy" id="921"/>
    <lineage>
        <taxon>Bacteria</taxon>
        <taxon>Pseudomonadati</taxon>
        <taxon>Pseudomonadota</taxon>
        <taxon>Alphaproteobacteria</taxon>
        <taxon>Hyphomicrobiales</taxon>
        <taxon>Xanthobacteraceae</taxon>
        <taxon>Ancylobacter</taxon>
    </lineage>
</organism>
<keyword evidence="1" id="KW-0732">Signal</keyword>
<proteinExistence type="predicted"/>
<feature type="signal peptide" evidence="1">
    <location>
        <begin position="1"/>
        <end position="23"/>
    </location>
</feature>
<protein>
    <submittedName>
        <fullName evidence="2">Uncharacterized protein</fullName>
    </submittedName>
</protein>
<reference evidence="2 3" key="1">
    <citation type="submission" date="2017-08" db="EMBL/GenBank/DDBJ databases">
        <title>Infants hospitalized years apart are colonized by the same room-sourced microbial strains.</title>
        <authorList>
            <person name="Brooks B."/>
            <person name="Olm M.R."/>
            <person name="Firek B.A."/>
            <person name="Baker R."/>
            <person name="Thomas B.C."/>
            <person name="Morowitz M.J."/>
            <person name="Banfield J.F."/>
        </authorList>
    </citation>
    <scope>NUCLEOTIDE SEQUENCE [LARGE SCALE GENOMIC DNA]</scope>
    <source>
        <strain evidence="2">S2_005_003_R2_43</strain>
    </source>
</reference>
<gene>
    <name evidence="2" type="ORF">DI565_06240</name>
</gene>
<dbReference type="EMBL" id="QFPN01000003">
    <property type="protein sequence ID" value="PZQ16984.1"/>
    <property type="molecule type" value="Genomic_DNA"/>
</dbReference>
<dbReference type="AlphaFoldDB" id="A0A2W5KM91"/>
<feature type="chain" id="PRO_5016060151" evidence="1">
    <location>
        <begin position="24"/>
        <end position="228"/>
    </location>
</feature>
<evidence type="ECO:0000256" key="1">
    <source>
        <dbReference type="SAM" id="SignalP"/>
    </source>
</evidence>
<dbReference type="Proteomes" id="UP000249577">
    <property type="component" value="Unassembled WGS sequence"/>
</dbReference>
<name>A0A2W5KM91_ANCNO</name>
<evidence type="ECO:0000313" key="3">
    <source>
        <dbReference type="Proteomes" id="UP000249577"/>
    </source>
</evidence>